<keyword evidence="2" id="KW-0472">Membrane</keyword>
<feature type="region of interest" description="Disordered" evidence="1">
    <location>
        <begin position="320"/>
        <end position="339"/>
    </location>
</feature>
<evidence type="ECO:0000256" key="1">
    <source>
        <dbReference type="SAM" id="MobiDB-lite"/>
    </source>
</evidence>
<gene>
    <name evidence="5" type="ORF">HID58_030099</name>
</gene>
<evidence type="ECO:0000259" key="4">
    <source>
        <dbReference type="Pfam" id="PF25210"/>
    </source>
</evidence>
<dbReference type="SUPFAM" id="SSF117281">
    <property type="entry name" value="Kelch motif"/>
    <property type="match status" value="2"/>
</dbReference>
<dbReference type="EMBL" id="JAGKQM010000008">
    <property type="protein sequence ID" value="KAH0915653.1"/>
    <property type="molecule type" value="Genomic_DNA"/>
</dbReference>
<feature type="transmembrane region" description="Helical" evidence="2">
    <location>
        <begin position="866"/>
        <end position="886"/>
    </location>
</feature>
<sequence>MVADATSMEELIQKVTLHNRLVYVVPTRPFLRPLEENLTSSLMQDVGRHNVHLILQLRNDTYLLLTTHTESCPDISKPSCSLSKLDMVPKDKAPFIYKLEQLLSLGKEKKNMMSVYGKESRYKANQSTTRRNCGKKQKKKYYCPQQACKLSILPDEIVMNCLAFVPRLDHGSLYLVSKLHRSLPSPIPNGSHRTLHLFINASDPFVRWYAFYPKAAAVNHPSPLVPIQPHLYQPPAASSMVAHGWGIYVIGGMIGGKRSSRVFFLDCRSHTWTNLPSMMLARACAAAGVVDGKIYVVGGVKEPNPRKWVVEVFDPKRQTWSTLSTQPQPQPQTQPDDLYSPSLMPESGVIEVEKTKKIFGFNEKGNVWLYTPSQRIWKTGNSDTNKLRKGWHVIDNVIYSCVAGGWILWCEASELEESAGGEMNWRQVMGLEDLRVALCASRVVNYSRGFTPSEYLDDMLPGHKLSNSGPNMLLFWDCLADWKWEIRCAEISLQRRKGTGEIWGTVEWSEAVTRIDLYGKEGRYTPKQSMMKRNCRKKHKNYCPQQACKLSVLPDDIVMNCLAFVSRLDHGSLYLVSKLHRSLMLSPELYQARFLMGCTEHCIYLCLSIPSDPFARWFAFYPKAAVNHPSRLVPIRPHLYQPPEASSVVAHGWGIYVIGGMIGRKRSSRVFFLDCRSHTWTNLPSMGFARASAAAGVTKKIFGLNEKGDGLVYIPSQGIWKTGNSDTNELRKGWHVIDNVIYSCVTGGWIDIVASDLESAGGTKWRQVMGLEDLRGTLCASKVVSYGWSLPSLDLDGIFPGHKLSNSGPNMLLFWDCPANKKWEIWCAEISLQRRKETGEIWGTVEWSEAVTTIDYPLHRPRHFSYYVPLLFLKHTTFLYLFIYSYTF</sequence>
<dbReference type="Pfam" id="PF01344">
    <property type="entry name" value="Kelch_1"/>
    <property type="match status" value="1"/>
</dbReference>
<dbReference type="Pfam" id="PF00646">
    <property type="entry name" value="F-box"/>
    <property type="match status" value="1"/>
</dbReference>
<feature type="domain" description="FKB95-like N-terminal Kelch" evidence="4">
    <location>
        <begin position="221"/>
        <end position="512"/>
    </location>
</feature>
<dbReference type="InterPro" id="IPR001810">
    <property type="entry name" value="F-box_dom"/>
</dbReference>
<evidence type="ECO:0000313" key="5">
    <source>
        <dbReference type="EMBL" id="KAH0915653.1"/>
    </source>
</evidence>
<keyword evidence="6" id="KW-1185">Reference proteome</keyword>
<name>A0ABQ8CGJ1_BRANA</name>
<evidence type="ECO:0000259" key="3">
    <source>
        <dbReference type="Pfam" id="PF00646"/>
    </source>
</evidence>
<dbReference type="PANTHER" id="PTHR24414">
    <property type="entry name" value="F-BOX/KELCH-REPEAT PROTEIN SKIP4"/>
    <property type="match status" value="1"/>
</dbReference>
<proteinExistence type="predicted"/>
<dbReference type="Pfam" id="PF25210">
    <property type="entry name" value="Kelch_FKB95"/>
    <property type="match status" value="2"/>
</dbReference>
<dbReference type="Proteomes" id="UP000824890">
    <property type="component" value="Unassembled WGS sequence"/>
</dbReference>
<protein>
    <recommendedName>
        <fullName evidence="7">F-box domain-containing protein</fullName>
    </recommendedName>
</protein>
<comment type="caution">
    <text evidence="5">The sequence shown here is derived from an EMBL/GenBank/DDBJ whole genome shotgun (WGS) entry which is preliminary data.</text>
</comment>
<feature type="compositionally biased region" description="Low complexity" evidence="1">
    <location>
        <begin position="320"/>
        <end position="335"/>
    </location>
</feature>
<dbReference type="InterPro" id="IPR057499">
    <property type="entry name" value="Kelch_FKB95"/>
</dbReference>
<keyword evidence="2" id="KW-1133">Transmembrane helix</keyword>
<feature type="domain" description="F-box" evidence="3">
    <location>
        <begin position="550"/>
        <end position="590"/>
    </location>
</feature>
<evidence type="ECO:0000313" key="6">
    <source>
        <dbReference type="Proteomes" id="UP000824890"/>
    </source>
</evidence>
<organism evidence="5 6">
    <name type="scientific">Brassica napus</name>
    <name type="common">Rape</name>
    <dbReference type="NCBI Taxonomy" id="3708"/>
    <lineage>
        <taxon>Eukaryota</taxon>
        <taxon>Viridiplantae</taxon>
        <taxon>Streptophyta</taxon>
        <taxon>Embryophyta</taxon>
        <taxon>Tracheophyta</taxon>
        <taxon>Spermatophyta</taxon>
        <taxon>Magnoliopsida</taxon>
        <taxon>eudicotyledons</taxon>
        <taxon>Gunneridae</taxon>
        <taxon>Pentapetalae</taxon>
        <taxon>rosids</taxon>
        <taxon>malvids</taxon>
        <taxon>Brassicales</taxon>
        <taxon>Brassicaceae</taxon>
        <taxon>Brassiceae</taxon>
        <taxon>Brassica</taxon>
    </lineage>
</organism>
<keyword evidence="2" id="KW-0812">Transmembrane</keyword>
<dbReference type="SMART" id="SM00612">
    <property type="entry name" value="Kelch"/>
    <property type="match status" value="2"/>
</dbReference>
<dbReference type="InterPro" id="IPR015915">
    <property type="entry name" value="Kelch-typ_b-propeller"/>
</dbReference>
<evidence type="ECO:0000256" key="2">
    <source>
        <dbReference type="SAM" id="Phobius"/>
    </source>
</evidence>
<dbReference type="InterPro" id="IPR050354">
    <property type="entry name" value="F-box/kelch-repeat_ARATH"/>
</dbReference>
<dbReference type="CDD" id="cd22152">
    <property type="entry name" value="F-box_AtAFR-like"/>
    <property type="match status" value="1"/>
</dbReference>
<accession>A0ABQ8CGJ1</accession>
<dbReference type="InterPro" id="IPR006652">
    <property type="entry name" value="Kelch_1"/>
</dbReference>
<feature type="domain" description="FKB95-like N-terminal Kelch" evidence="4">
    <location>
        <begin position="699"/>
        <end position="851"/>
    </location>
</feature>
<evidence type="ECO:0008006" key="7">
    <source>
        <dbReference type="Google" id="ProtNLM"/>
    </source>
</evidence>
<reference evidence="5 6" key="1">
    <citation type="submission" date="2021-05" db="EMBL/GenBank/DDBJ databases">
        <title>Genome Assembly of Synthetic Allotetraploid Brassica napus Reveals Homoeologous Exchanges between Subgenomes.</title>
        <authorList>
            <person name="Davis J.T."/>
        </authorList>
    </citation>
    <scope>NUCLEOTIDE SEQUENCE [LARGE SCALE GENOMIC DNA]</scope>
    <source>
        <strain evidence="6">cv. Da-Ae</strain>
        <tissue evidence="5">Seedling</tissue>
    </source>
</reference>
<dbReference type="Gene3D" id="2.120.10.80">
    <property type="entry name" value="Kelch-type beta propeller"/>
    <property type="match status" value="2"/>
</dbReference>
<dbReference type="PANTHER" id="PTHR24414:SF197">
    <property type="entry name" value="F-BOX DOMAIN-CONTAINING PROTEIN"/>
    <property type="match status" value="1"/>
</dbReference>